<dbReference type="AlphaFoldDB" id="A0A8H6XIL7"/>
<name>A0A8H6XIL7_9AGAR</name>
<evidence type="ECO:0000313" key="2">
    <source>
        <dbReference type="Proteomes" id="UP000620124"/>
    </source>
</evidence>
<comment type="caution">
    <text evidence="1">The sequence shown here is derived from an EMBL/GenBank/DDBJ whole genome shotgun (WGS) entry which is preliminary data.</text>
</comment>
<proteinExistence type="predicted"/>
<keyword evidence="2" id="KW-1185">Reference proteome</keyword>
<sequence>MSQNGAPAGLNVKLNADGRVKSHDTAFAIQCISRFALPYLLTTQGGFAPNAIVMSICNQGQSLDDLTVDDLSLKARLAAGPSAPTLFMQQSKRDSTVLDSCFEELNTRFPQYRYFSLWPGLVKTEKFDPNFAPGYIKWFMWLGIRLIGTTPDEYANYPVYILAAPDAPAHARIGKAPLF</sequence>
<dbReference type="Proteomes" id="UP000620124">
    <property type="component" value="Unassembled WGS sequence"/>
</dbReference>
<gene>
    <name evidence="1" type="ORF">MVEN_01854800</name>
</gene>
<evidence type="ECO:0000313" key="1">
    <source>
        <dbReference type="EMBL" id="KAF7341196.1"/>
    </source>
</evidence>
<dbReference type="OrthoDB" id="2898509at2759"/>
<accession>A0A8H6XIL7</accession>
<dbReference type="EMBL" id="JACAZI010000018">
    <property type="protein sequence ID" value="KAF7341196.1"/>
    <property type="molecule type" value="Genomic_DNA"/>
</dbReference>
<protein>
    <submittedName>
        <fullName evidence="1">NAD(P)-binding protein</fullName>
    </submittedName>
</protein>
<reference evidence="1" key="1">
    <citation type="submission" date="2020-05" db="EMBL/GenBank/DDBJ databases">
        <title>Mycena genomes resolve the evolution of fungal bioluminescence.</title>
        <authorList>
            <person name="Tsai I.J."/>
        </authorList>
    </citation>
    <scope>NUCLEOTIDE SEQUENCE</scope>
    <source>
        <strain evidence="1">CCC161011</strain>
    </source>
</reference>
<organism evidence="1 2">
    <name type="scientific">Mycena venus</name>
    <dbReference type="NCBI Taxonomy" id="2733690"/>
    <lineage>
        <taxon>Eukaryota</taxon>
        <taxon>Fungi</taxon>
        <taxon>Dikarya</taxon>
        <taxon>Basidiomycota</taxon>
        <taxon>Agaricomycotina</taxon>
        <taxon>Agaricomycetes</taxon>
        <taxon>Agaricomycetidae</taxon>
        <taxon>Agaricales</taxon>
        <taxon>Marasmiineae</taxon>
        <taxon>Mycenaceae</taxon>
        <taxon>Mycena</taxon>
    </lineage>
</organism>